<proteinExistence type="predicted"/>
<dbReference type="PROSITE" id="PS51253">
    <property type="entry name" value="HTH_CENPB"/>
    <property type="match status" value="1"/>
</dbReference>
<feature type="non-terminal residue" evidence="3">
    <location>
        <position position="1"/>
    </location>
</feature>
<feature type="domain" description="HTH CENPB-type" evidence="2">
    <location>
        <begin position="17"/>
        <end position="90"/>
    </location>
</feature>
<dbReference type="Proteomes" id="UP000799118">
    <property type="component" value="Unassembled WGS sequence"/>
</dbReference>
<name>A0A6A4H1Y3_9AGAR</name>
<accession>A0A6A4H1Y3</accession>
<dbReference type="Pfam" id="PF03221">
    <property type="entry name" value="HTH_Tnp_Tc5"/>
    <property type="match status" value="1"/>
</dbReference>
<feature type="non-terminal residue" evidence="3">
    <location>
        <position position="109"/>
    </location>
</feature>
<evidence type="ECO:0000256" key="1">
    <source>
        <dbReference type="ARBA" id="ARBA00023125"/>
    </source>
</evidence>
<dbReference type="AlphaFoldDB" id="A0A6A4H1Y3"/>
<keyword evidence="1" id="KW-0238">DNA-binding</keyword>
<dbReference type="EMBL" id="ML769616">
    <property type="protein sequence ID" value="KAE9391678.1"/>
    <property type="molecule type" value="Genomic_DNA"/>
</dbReference>
<organism evidence="3 4">
    <name type="scientific">Gymnopus androsaceus JB14</name>
    <dbReference type="NCBI Taxonomy" id="1447944"/>
    <lineage>
        <taxon>Eukaryota</taxon>
        <taxon>Fungi</taxon>
        <taxon>Dikarya</taxon>
        <taxon>Basidiomycota</taxon>
        <taxon>Agaricomycotina</taxon>
        <taxon>Agaricomycetes</taxon>
        <taxon>Agaricomycetidae</taxon>
        <taxon>Agaricales</taxon>
        <taxon>Marasmiineae</taxon>
        <taxon>Omphalotaceae</taxon>
        <taxon>Gymnopus</taxon>
    </lineage>
</organism>
<evidence type="ECO:0000259" key="2">
    <source>
        <dbReference type="PROSITE" id="PS51253"/>
    </source>
</evidence>
<evidence type="ECO:0000313" key="3">
    <source>
        <dbReference type="EMBL" id="KAE9391678.1"/>
    </source>
</evidence>
<dbReference type="InterPro" id="IPR006600">
    <property type="entry name" value="HTH_CenpB_DNA-bd_dom"/>
</dbReference>
<protein>
    <recommendedName>
        <fullName evidence="2">HTH CENPB-type domain-containing protein</fullName>
    </recommendedName>
</protein>
<reference evidence="3" key="1">
    <citation type="journal article" date="2019" name="Environ. Microbiol.">
        <title>Fungal ecological strategies reflected in gene transcription - a case study of two litter decomposers.</title>
        <authorList>
            <person name="Barbi F."/>
            <person name="Kohler A."/>
            <person name="Barry K."/>
            <person name="Baskaran P."/>
            <person name="Daum C."/>
            <person name="Fauchery L."/>
            <person name="Ihrmark K."/>
            <person name="Kuo A."/>
            <person name="LaButti K."/>
            <person name="Lipzen A."/>
            <person name="Morin E."/>
            <person name="Grigoriev I.V."/>
            <person name="Henrissat B."/>
            <person name="Lindahl B."/>
            <person name="Martin F."/>
        </authorList>
    </citation>
    <scope>NUCLEOTIDE SEQUENCE</scope>
    <source>
        <strain evidence="3">JB14</strain>
    </source>
</reference>
<evidence type="ECO:0000313" key="4">
    <source>
        <dbReference type="Proteomes" id="UP000799118"/>
    </source>
</evidence>
<gene>
    <name evidence="3" type="ORF">BT96DRAFT_749874</name>
</gene>
<dbReference type="OrthoDB" id="3265672at2759"/>
<dbReference type="GO" id="GO:0003677">
    <property type="term" value="F:DNA binding"/>
    <property type="evidence" value="ECO:0007669"/>
    <property type="project" value="UniProtKB-KW"/>
</dbReference>
<sequence length="109" mass="12492">YDTLRRRVNGTALPKKQAHDDQALLNHAEKDVLIKWIQYLGLTGHPVNKRTLRPKVHAILRSKGKTVNENTVSKSWIRQFLLENSERLKAARGHGLDTKRAQAFNFPTV</sequence>
<keyword evidence="4" id="KW-1185">Reference proteome</keyword>